<organism evidence="1 2">
    <name type="scientific">Chryseobacterium vrystaatense</name>
    <dbReference type="NCBI Taxonomy" id="307480"/>
    <lineage>
        <taxon>Bacteria</taxon>
        <taxon>Pseudomonadati</taxon>
        <taxon>Bacteroidota</taxon>
        <taxon>Flavobacteriia</taxon>
        <taxon>Flavobacteriales</taxon>
        <taxon>Weeksellaceae</taxon>
        <taxon>Chryseobacterium group</taxon>
        <taxon>Chryseobacterium</taxon>
    </lineage>
</organism>
<dbReference type="RefSeq" id="WP_034751670.1">
    <property type="nucleotide sequence ID" value="NZ_JPRI01000014.1"/>
</dbReference>
<protein>
    <submittedName>
        <fullName evidence="1">Uncharacterized protein</fullName>
    </submittedName>
</protein>
<accession>A0ABR4UF79</accession>
<dbReference type="EMBL" id="JPRI01000014">
    <property type="protein sequence ID" value="KFF22665.1"/>
    <property type="molecule type" value="Genomic_DNA"/>
</dbReference>
<comment type="caution">
    <text evidence="1">The sequence shown here is derived from an EMBL/GenBank/DDBJ whole genome shotgun (WGS) entry which is preliminary data.</text>
</comment>
<sequence>MNNLQIAIDNLYEIFSKYNTIGIHHCDCGCIDTHDVKKLNSKPLRELEADDLISYHGSALYTWGDTEHYKHFLPRICELISEKGSFRFVTLDEFQIKLEYAEWKTWPNIEQQVIVHYVMADWMYFVNDCCFEVNDTELIAYIKFLGIKKVLQLWNIANSEEAIRNFIYFFYYHGTEILNNGFEIAGIKFRSEFLEKISDKEIISKFEYSFFHNEQNNPDYAYKISIVLQMIEQEMKIKKI</sequence>
<keyword evidence="2" id="KW-1185">Reference proteome</keyword>
<evidence type="ECO:0000313" key="2">
    <source>
        <dbReference type="Proteomes" id="UP000028719"/>
    </source>
</evidence>
<reference evidence="1 2" key="1">
    <citation type="submission" date="2014-07" db="EMBL/GenBank/DDBJ databases">
        <title>Genome of Chryseobacterium vrystaatense LMG 22846.</title>
        <authorList>
            <person name="Pipes S.E."/>
            <person name="Stropko S.J."/>
            <person name="Newman J.D."/>
        </authorList>
    </citation>
    <scope>NUCLEOTIDE SEQUENCE [LARGE SCALE GENOMIC DNA]</scope>
    <source>
        <strain evidence="1 2">LMG 22846</strain>
    </source>
</reference>
<evidence type="ECO:0000313" key="1">
    <source>
        <dbReference type="EMBL" id="KFF22665.1"/>
    </source>
</evidence>
<proteinExistence type="predicted"/>
<name>A0ABR4UF79_9FLAO</name>
<dbReference type="Proteomes" id="UP000028719">
    <property type="component" value="Unassembled WGS sequence"/>
</dbReference>
<gene>
    <name evidence="1" type="ORF">IW16_26675</name>
</gene>